<comment type="caution">
    <text evidence="2">The sequence shown here is derived from an EMBL/GenBank/DDBJ whole genome shotgun (WGS) entry which is preliminary data.</text>
</comment>
<protein>
    <submittedName>
        <fullName evidence="2">Uncharacterized protein</fullName>
    </submittedName>
</protein>
<organism evidence="2">
    <name type="scientific">Eiseniibacteriota bacterium</name>
    <dbReference type="NCBI Taxonomy" id="2212470"/>
    <lineage>
        <taxon>Bacteria</taxon>
        <taxon>Candidatus Eiseniibacteriota</taxon>
    </lineage>
</organism>
<evidence type="ECO:0000256" key="1">
    <source>
        <dbReference type="SAM" id="SignalP"/>
    </source>
</evidence>
<feature type="chain" id="PRO_5032794772" evidence="1">
    <location>
        <begin position="24"/>
        <end position="102"/>
    </location>
</feature>
<dbReference type="EMBL" id="DSQF01000017">
    <property type="protein sequence ID" value="HGZ43365.1"/>
    <property type="molecule type" value="Genomic_DNA"/>
</dbReference>
<gene>
    <name evidence="2" type="ORF">ENR23_08070</name>
</gene>
<evidence type="ECO:0000313" key="2">
    <source>
        <dbReference type="EMBL" id="HGZ43365.1"/>
    </source>
</evidence>
<dbReference type="AlphaFoldDB" id="A0A832MLA1"/>
<keyword evidence="1" id="KW-0732">Signal</keyword>
<feature type="signal peptide" evidence="1">
    <location>
        <begin position="1"/>
        <end position="23"/>
    </location>
</feature>
<sequence length="102" mass="10310">MRRLALIPAVFAACAALAVPARAGLPAPAPASGVSHGLVALEAVLAAPRPAAVRAFVPDRGAVRDLDLHARAASARRDAARLREGLAPRRAGAAAEARPAAR</sequence>
<accession>A0A832MLA1</accession>
<proteinExistence type="predicted"/>
<name>A0A832MLA1_UNCEI</name>
<reference evidence="2" key="1">
    <citation type="journal article" date="2020" name="mSystems">
        <title>Genome- and Community-Level Interaction Insights into Carbon Utilization and Element Cycling Functions of Hydrothermarchaeota in Hydrothermal Sediment.</title>
        <authorList>
            <person name="Zhou Z."/>
            <person name="Liu Y."/>
            <person name="Xu W."/>
            <person name="Pan J."/>
            <person name="Luo Z.H."/>
            <person name="Li M."/>
        </authorList>
    </citation>
    <scope>NUCLEOTIDE SEQUENCE [LARGE SCALE GENOMIC DNA]</scope>
    <source>
        <strain evidence="2">SpSt-381</strain>
    </source>
</reference>